<dbReference type="SUPFAM" id="SSF53474">
    <property type="entry name" value="alpha/beta-Hydrolases"/>
    <property type="match status" value="1"/>
</dbReference>
<evidence type="ECO:0000313" key="2">
    <source>
        <dbReference type="EMBL" id="KAF4950261.1"/>
    </source>
</evidence>
<dbReference type="Proteomes" id="UP000604273">
    <property type="component" value="Unassembled WGS sequence"/>
</dbReference>
<evidence type="ECO:0000313" key="3">
    <source>
        <dbReference type="Proteomes" id="UP000604273"/>
    </source>
</evidence>
<organism evidence="2 3">
    <name type="scientific">Fusarium gaditjirri</name>
    <dbReference type="NCBI Taxonomy" id="282569"/>
    <lineage>
        <taxon>Eukaryota</taxon>
        <taxon>Fungi</taxon>
        <taxon>Dikarya</taxon>
        <taxon>Ascomycota</taxon>
        <taxon>Pezizomycotina</taxon>
        <taxon>Sordariomycetes</taxon>
        <taxon>Hypocreomycetidae</taxon>
        <taxon>Hypocreales</taxon>
        <taxon>Nectriaceae</taxon>
        <taxon>Fusarium</taxon>
        <taxon>Fusarium nisikadoi species complex</taxon>
    </lineage>
</organism>
<dbReference type="InterPro" id="IPR029058">
    <property type="entry name" value="AB_hydrolase_fold"/>
</dbReference>
<keyword evidence="3" id="KW-1185">Reference proteome</keyword>
<comment type="caution">
    <text evidence="2">The sequence shown here is derived from an EMBL/GenBank/DDBJ whole genome shotgun (WGS) entry which is preliminary data.</text>
</comment>
<reference evidence="2" key="2">
    <citation type="submission" date="2020-05" db="EMBL/GenBank/DDBJ databases">
        <authorList>
            <person name="Kim H.-S."/>
            <person name="Proctor R.H."/>
            <person name="Brown D.W."/>
        </authorList>
    </citation>
    <scope>NUCLEOTIDE SEQUENCE</scope>
    <source>
        <strain evidence="2">NRRL 45417</strain>
    </source>
</reference>
<sequence>MPGASTSLLLSERAKATAEGSPSKIPSFPGSLDELNSGASHAVLKDPESIQFISDMEQLGLDRSKTSYIHRISPKPMLMTVADQDVTTQPHLQFEVFNRALEPKKLVVLKVMGHFSPYFGKTFEESVQAKITYLDELFA</sequence>
<name>A0A8H4T2U4_9HYPO</name>
<dbReference type="EMBL" id="JABFAI010000216">
    <property type="protein sequence ID" value="KAF4950261.1"/>
    <property type="molecule type" value="Genomic_DNA"/>
</dbReference>
<dbReference type="OrthoDB" id="2498029at2759"/>
<gene>
    <name evidence="2" type="ORF">FGADI_8312</name>
</gene>
<dbReference type="AlphaFoldDB" id="A0A8H4T2U4"/>
<evidence type="ECO:0000256" key="1">
    <source>
        <dbReference type="SAM" id="MobiDB-lite"/>
    </source>
</evidence>
<accession>A0A8H4T2U4</accession>
<feature type="region of interest" description="Disordered" evidence="1">
    <location>
        <begin position="1"/>
        <end position="31"/>
    </location>
</feature>
<reference evidence="2" key="1">
    <citation type="journal article" date="2020" name="BMC Genomics">
        <title>Correction to: Identification and distribution of gene clusters required for synthesis of sphingolipid metabolism inhibitors in diverse species of the filamentous fungus Fusarium.</title>
        <authorList>
            <person name="Kim H.S."/>
            <person name="Lohmar J.M."/>
            <person name="Busman M."/>
            <person name="Brown D.W."/>
            <person name="Naumann T.A."/>
            <person name="Divon H.H."/>
            <person name="Lysoe E."/>
            <person name="Uhlig S."/>
            <person name="Proctor R.H."/>
        </authorList>
    </citation>
    <scope>NUCLEOTIDE SEQUENCE</scope>
    <source>
        <strain evidence="2">NRRL 45417</strain>
    </source>
</reference>
<proteinExistence type="predicted"/>
<dbReference type="Gene3D" id="3.40.50.1820">
    <property type="entry name" value="alpha/beta hydrolase"/>
    <property type="match status" value="1"/>
</dbReference>
<protein>
    <submittedName>
        <fullName evidence="2">Uncharacterized protein</fullName>
    </submittedName>
</protein>